<organism evidence="8 9">
    <name type="scientific">Kwoniella heveanensis BCC8398</name>
    <dbReference type="NCBI Taxonomy" id="1296120"/>
    <lineage>
        <taxon>Eukaryota</taxon>
        <taxon>Fungi</taxon>
        <taxon>Dikarya</taxon>
        <taxon>Basidiomycota</taxon>
        <taxon>Agaricomycotina</taxon>
        <taxon>Tremellomycetes</taxon>
        <taxon>Tremellales</taxon>
        <taxon>Cryptococcaceae</taxon>
        <taxon>Kwoniella</taxon>
    </lineage>
</organism>
<evidence type="ECO:0000256" key="2">
    <source>
        <dbReference type="ARBA" id="ARBA00012025"/>
    </source>
</evidence>
<evidence type="ECO:0000313" key="9">
    <source>
        <dbReference type="Proteomes" id="UP000092666"/>
    </source>
</evidence>
<accession>A0A1B9GNM7</accession>
<proteinExistence type="inferred from homology"/>
<evidence type="ECO:0000256" key="1">
    <source>
        <dbReference type="ARBA" id="ARBA00009991"/>
    </source>
</evidence>
<dbReference type="InterPro" id="IPR030700">
    <property type="entry name" value="N-end_Aminoacyl_Trfase"/>
</dbReference>
<sequence length="497" mass="55744">MPGVSPTLLTPYGYSSGTCGYCSPSGERSKGKTSFKYGMVSEQMTPRFYQNLIDRGWRRSGDYLYHPDMARTCCPQYTIRLNALDFHFNKKQKQVINRFNRYLETGQKPGDSHPPPPPPSNPASSPGSGSGCQGKGKNNGPTAERNLFDELHAFEDGFGDGDRMLAHRFETELVPAKATPETFELYKAYQVSVHKDKPSECTMRGFSRFLCGETLVKIPIEYKDEESIKRAVKRRHLPSDYGQYHLLYRVDSKLIGISVVDVLPACVSSVYFIWHPDWAWASLGKLSALYEVSLVRRMNAAGAPEMKWSYMGYWVPDCQKMRYKSEYAPSELLDPGTNVFHPLSPDLEKFLVDHPTGYFPFESILEHHPSATLPAVTRYKSPKVEADIIGDDEEMTSDRDDSDDEEEVDVSTSWPSPSPPGFADPSSLTNKQIESIYLLMGKGRNRNIVPVGHLEFGDPKSVGREIREFVAAVGIDDIAHVGMKGKVGEDKALLYFG</sequence>
<dbReference type="GO" id="GO:0004057">
    <property type="term" value="F:arginyl-tRNA--protein transferase activity"/>
    <property type="evidence" value="ECO:0007669"/>
    <property type="project" value="UniProtKB-EC"/>
</dbReference>
<evidence type="ECO:0000259" key="6">
    <source>
        <dbReference type="Pfam" id="PF04376"/>
    </source>
</evidence>
<dbReference type="GO" id="GO:0005737">
    <property type="term" value="C:cytoplasm"/>
    <property type="evidence" value="ECO:0007669"/>
    <property type="project" value="TreeGrafter"/>
</dbReference>
<dbReference type="InterPro" id="IPR007472">
    <property type="entry name" value="N-end_Aminoacyl_Trfase_C"/>
</dbReference>
<dbReference type="PANTHER" id="PTHR21367">
    <property type="entry name" value="ARGININE-TRNA-PROTEIN TRANSFERASE 1"/>
    <property type="match status" value="1"/>
</dbReference>
<feature type="compositionally biased region" description="Acidic residues" evidence="5">
    <location>
        <begin position="388"/>
        <end position="409"/>
    </location>
</feature>
<reference evidence="9" key="2">
    <citation type="submission" date="2013-12" db="EMBL/GenBank/DDBJ databases">
        <title>Evolution of pathogenesis and genome organization in the Tremellales.</title>
        <authorList>
            <person name="Cuomo C."/>
            <person name="Litvintseva A."/>
            <person name="Heitman J."/>
            <person name="Chen Y."/>
            <person name="Sun S."/>
            <person name="Springer D."/>
            <person name="Dromer F."/>
            <person name="Young S."/>
            <person name="Zeng Q."/>
            <person name="Chapman S."/>
            <person name="Gujja S."/>
            <person name="Saif S."/>
            <person name="Birren B."/>
        </authorList>
    </citation>
    <scope>NUCLEOTIDE SEQUENCE [LARGE SCALE GENOMIC DNA]</scope>
    <source>
        <strain evidence="9">BCC8398</strain>
    </source>
</reference>
<feature type="domain" description="N-end aminoacyl transferase N-terminal" evidence="6">
    <location>
        <begin position="18"/>
        <end position="94"/>
    </location>
</feature>
<evidence type="ECO:0000256" key="5">
    <source>
        <dbReference type="SAM" id="MobiDB-lite"/>
    </source>
</evidence>
<feature type="region of interest" description="Disordered" evidence="5">
    <location>
        <begin position="384"/>
        <end position="428"/>
    </location>
</feature>
<evidence type="ECO:0000256" key="4">
    <source>
        <dbReference type="ARBA" id="ARBA00023315"/>
    </source>
</evidence>
<dbReference type="AlphaFoldDB" id="A0A1B9GNM7"/>
<comment type="similarity">
    <text evidence="1">Belongs to the R-transferase family.</text>
</comment>
<gene>
    <name evidence="8" type="ORF">I316_05773</name>
</gene>
<dbReference type="EMBL" id="KI669507">
    <property type="protein sequence ID" value="OCF32593.1"/>
    <property type="molecule type" value="Genomic_DNA"/>
</dbReference>
<dbReference type="OrthoDB" id="74183at2759"/>
<dbReference type="Pfam" id="PF04377">
    <property type="entry name" value="ATE_C"/>
    <property type="match status" value="1"/>
</dbReference>
<name>A0A1B9GNM7_9TREE</name>
<feature type="compositionally biased region" description="Pro residues" evidence="5">
    <location>
        <begin position="112"/>
        <end position="121"/>
    </location>
</feature>
<evidence type="ECO:0000256" key="3">
    <source>
        <dbReference type="ARBA" id="ARBA00022679"/>
    </source>
</evidence>
<evidence type="ECO:0000259" key="7">
    <source>
        <dbReference type="Pfam" id="PF04377"/>
    </source>
</evidence>
<dbReference type="Pfam" id="PF04376">
    <property type="entry name" value="ATE_N"/>
    <property type="match status" value="1"/>
</dbReference>
<feature type="region of interest" description="Disordered" evidence="5">
    <location>
        <begin position="104"/>
        <end position="144"/>
    </location>
</feature>
<dbReference type="Proteomes" id="UP000092666">
    <property type="component" value="Unassembled WGS sequence"/>
</dbReference>
<dbReference type="InterPro" id="IPR007471">
    <property type="entry name" value="N-end_Aminoacyl_Trfase_N"/>
</dbReference>
<dbReference type="STRING" id="1296120.A0A1B9GNM7"/>
<protein>
    <recommendedName>
        <fullName evidence="2">arginyltransferase</fullName>
        <ecNumber evidence="2">2.3.2.8</ecNumber>
    </recommendedName>
</protein>
<keyword evidence="9" id="KW-1185">Reference proteome</keyword>
<dbReference type="EC" id="2.3.2.8" evidence="2"/>
<evidence type="ECO:0000313" key="8">
    <source>
        <dbReference type="EMBL" id="OCF32593.1"/>
    </source>
</evidence>
<keyword evidence="3" id="KW-0808">Transferase</keyword>
<feature type="domain" description="N-end rule aminoacyl transferase C-terminal" evidence="7">
    <location>
        <begin position="181"/>
        <end position="334"/>
    </location>
</feature>
<reference evidence="8 9" key="1">
    <citation type="submission" date="2013-07" db="EMBL/GenBank/DDBJ databases">
        <title>The Genome Sequence of Cryptococcus heveanensis BCC8398.</title>
        <authorList>
            <consortium name="The Broad Institute Genome Sequencing Platform"/>
            <person name="Cuomo C."/>
            <person name="Litvintseva A."/>
            <person name="Chen Y."/>
            <person name="Heitman J."/>
            <person name="Sun S."/>
            <person name="Springer D."/>
            <person name="Dromer F."/>
            <person name="Young S.K."/>
            <person name="Zeng Q."/>
            <person name="Gargeya S."/>
            <person name="Fitzgerald M."/>
            <person name="Abouelleil A."/>
            <person name="Alvarado L."/>
            <person name="Berlin A.M."/>
            <person name="Chapman S.B."/>
            <person name="Dewar J."/>
            <person name="Goldberg J."/>
            <person name="Griggs A."/>
            <person name="Gujja S."/>
            <person name="Hansen M."/>
            <person name="Howarth C."/>
            <person name="Imamovic A."/>
            <person name="Larimer J."/>
            <person name="McCowan C."/>
            <person name="Murphy C."/>
            <person name="Pearson M."/>
            <person name="Priest M."/>
            <person name="Roberts A."/>
            <person name="Saif S."/>
            <person name="Shea T."/>
            <person name="Sykes S."/>
            <person name="Wortman J."/>
            <person name="Nusbaum C."/>
            <person name="Birren B."/>
        </authorList>
    </citation>
    <scope>NUCLEOTIDE SEQUENCE [LARGE SCALE GENOMIC DNA]</scope>
    <source>
        <strain evidence="8 9">BCC8398</strain>
    </source>
</reference>
<keyword evidence="4" id="KW-0012">Acyltransferase</keyword>
<dbReference type="PANTHER" id="PTHR21367:SF1">
    <property type="entry name" value="ARGINYL-TRNA--PROTEIN TRANSFERASE 1"/>
    <property type="match status" value="1"/>
</dbReference>